<dbReference type="OMA" id="WAPHEPT"/>
<dbReference type="PROSITE" id="PS50041">
    <property type="entry name" value="C_TYPE_LECTIN_2"/>
    <property type="match status" value="2"/>
</dbReference>
<dbReference type="SUPFAM" id="SSF56436">
    <property type="entry name" value="C-type lectin-like"/>
    <property type="match status" value="2"/>
</dbReference>
<name>A0A7M7P6S5_STRPU</name>
<protein>
    <recommendedName>
        <fullName evidence="2">C-type lectin domain-containing protein</fullName>
    </recommendedName>
</protein>
<dbReference type="InterPro" id="IPR016186">
    <property type="entry name" value="C-type_lectin-like/link_sf"/>
</dbReference>
<dbReference type="GeneID" id="105445448"/>
<accession>A0A7M7P6S5</accession>
<evidence type="ECO:0000256" key="1">
    <source>
        <dbReference type="ARBA" id="ARBA00023157"/>
    </source>
</evidence>
<dbReference type="InParanoid" id="A0A7M7P6S5"/>
<dbReference type="OrthoDB" id="6337382at2759"/>
<dbReference type="Proteomes" id="UP000007110">
    <property type="component" value="Unassembled WGS sequence"/>
</dbReference>
<dbReference type="KEGG" id="spu:105445448"/>
<dbReference type="FunFam" id="3.10.100.10:FF:000206">
    <property type="entry name" value="Uncharacterized protein"/>
    <property type="match status" value="1"/>
</dbReference>
<dbReference type="InterPro" id="IPR001304">
    <property type="entry name" value="C-type_lectin-like"/>
</dbReference>
<dbReference type="PROSITE" id="PS00615">
    <property type="entry name" value="C_TYPE_LECTIN_1"/>
    <property type="match status" value="1"/>
</dbReference>
<dbReference type="PANTHER" id="PTHR22801:SF63">
    <property type="entry name" value="C-TYPE LECTIN DOMAIN-CONTAINING PROTEIN"/>
    <property type="match status" value="1"/>
</dbReference>
<dbReference type="InterPro" id="IPR016187">
    <property type="entry name" value="CTDL_fold"/>
</dbReference>
<dbReference type="RefSeq" id="XP_030847166.1">
    <property type="nucleotide sequence ID" value="XM_030991306.1"/>
</dbReference>
<dbReference type="PANTHER" id="PTHR22801">
    <property type="entry name" value="LITHOSTATHINE"/>
    <property type="match status" value="1"/>
</dbReference>
<evidence type="ECO:0000313" key="3">
    <source>
        <dbReference type="EnsemblMetazoa" id="XP_030847166"/>
    </source>
</evidence>
<dbReference type="FunFam" id="3.10.100.10:FF:000138">
    <property type="entry name" value="Uncharacterized protein"/>
    <property type="match status" value="1"/>
</dbReference>
<dbReference type="FunCoup" id="A0A7M7P6S5">
    <property type="interactions" value="11"/>
</dbReference>
<feature type="domain" description="C-type lectin" evidence="2">
    <location>
        <begin position="208"/>
        <end position="323"/>
    </location>
</feature>
<evidence type="ECO:0000313" key="4">
    <source>
        <dbReference type="Proteomes" id="UP000007110"/>
    </source>
</evidence>
<keyword evidence="1" id="KW-1015">Disulfide bond</keyword>
<dbReference type="InterPro" id="IPR018378">
    <property type="entry name" value="C-type_lectin_CS"/>
</dbReference>
<organism evidence="3 4">
    <name type="scientific">Strongylocentrotus purpuratus</name>
    <name type="common">Purple sea urchin</name>
    <dbReference type="NCBI Taxonomy" id="7668"/>
    <lineage>
        <taxon>Eukaryota</taxon>
        <taxon>Metazoa</taxon>
        <taxon>Echinodermata</taxon>
        <taxon>Eleutherozoa</taxon>
        <taxon>Echinozoa</taxon>
        <taxon>Echinoidea</taxon>
        <taxon>Euechinoidea</taxon>
        <taxon>Echinacea</taxon>
        <taxon>Camarodonta</taxon>
        <taxon>Echinidea</taxon>
        <taxon>Strongylocentrotidae</taxon>
        <taxon>Strongylocentrotus</taxon>
    </lineage>
</organism>
<feature type="domain" description="C-type lectin" evidence="2">
    <location>
        <begin position="78"/>
        <end position="195"/>
    </location>
</feature>
<dbReference type="CDD" id="cd00037">
    <property type="entry name" value="CLECT"/>
    <property type="match status" value="1"/>
</dbReference>
<keyword evidence="4" id="KW-1185">Reference proteome</keyword>
<dbReference type="EnsemblMetazoa" id="XM_030991306">
    <property type="protein sequence ID" value="XP_030847166"/>
    <property type="gene ID" value="LOC105445448"/>
</dbReference>
<reference evidence="3" key="2">
    <citation type="submission" date="2021-01" db="UniProtKB">
        <authorList>
            <consortium name="EnsemblMetazoa"/>
        </authorList>
    </citation>
    <scope>IDENTIFICATION</scope>
</reference>
<proteinExistence type="predicted"/>
<dbReference type="AlphaFoldDB" id="A0A7M7P6S5"/>
<sequence length="333" mass="37801">MLTPGVVLVYVIAHHGMTSFHGDLRLTFVSVHENDTNASSGQRKAITFVKITIYHITIHSQRKVCFITVFDGSSEASFGGLDYFISPSWLARSFSDARTYCQYHGADLALIKSHDINTFLRDRISGLSNYVFFGLTDQAVEGTFTWIDGTPLQYSAWRDPEPNGGDNEDCVTLSSDLNLGWNDIPCNLDHPFICERYQDVPEYEWSRFDGTLYYISQSSMTSYTFARRFCQAQGGDLAQPKTEEINMHLMKLAGGNSYWFGLDDSSPEGTFQWIDRTSLDNNEFPAWSNGDATLFESERCVHQQVNNGWRKLPCTSYLRFACEKAPILLHQQC</sequence>
<evidence type="ECO:0000259" key="2">
    <source>
        <dbReference type="PROSITE" id="PS50041"/>
    </source>
</evidence>
<reference evidence="4" key="1">
    <citation type="submission" date="2015-02" db="EMBL/GenBank/DDBJ databases">
        <title>Genome sequencing for Strongylocentrotus purpuratus.</title>
        <authorList>
            <person name="Murali S."/>
            <person name="Liu Y."/>
            <person name="Vee V."/>
            <person name="English A."/>
            <person name="Wang M."/>
            <person name="Skinner E."/>
            <person name="Han Y."/>
            <person name="Muzny D.M."/>
            <person name="Worley K.C."/>
            <person name="Gibbs R.A."/>
        </authorList>
    </citation>
    <scope>NUCLEOTIDE SEQUENCE</scope>
</reference>
<dbReference type="SMART" id="SM00034">
    <property type="entry name" value="CLECT"/>
    <property type="match status" value="2"/>
</dbReference>
<dbReference type="Pfam" id="PF00059">
    <property type="entry name" value="Lectin_C"/>
    <property type="match status" value="2"/>
</dbReference>
<dbReference type="Gene3D" id="3.10.100.10">
    <property type="entry name" value="Mannose-Binding Protein A, subunit A"/>
    <property type="match status" value="2"/>
</dbReference>
<dbReference type="InterPro" id="IPR050801">
    <property type="entry name" value="Ca-Dep_Lectins_ImmuneDev"/>
</dbReference>